<dbReference type="OrthoDB" id="430315at2759"/>
<dbReference type="PROSITE" id="PS51367">
    <property type="entry name" value="THAUMATIN_2"/>
    <property type="match status" value="1"/>
</dbReference>
<evidence type="ECO:0000256" key="3">
    <source>
        <dbReference type="SAM" id="SignalP"/>
    </source>
</evidence>
<accession>A0A9P1E179</accession>
<gene>
    <name evidence="4" type="ORF">CEURO_LOCUS3689</name>
</gene>
<dbReference type="CDD" id="cd09218">
    <property type="entry name" value="TLP-PA"/>
    <property type="match status" value="1"/>
</dbReference>
<dbReference type="FunFam" id="2.60.110.10:FF:000004">
    <property type="entry name" value="THAUMATIN-LIKE PROTEIN 1"/>
    <property type="match status" value="1"/>
</dbReference>
<dbReference type="InterPro" id="IPR017949">
    <property type="entry name" value="Thaumatin_CS"/>
</dbReference>
<dbReference type="PANTHER" id="PTHR31048">
    <property type="entry name" value="OS03G0233200 PROTEIN"/>
    <property type="match status" value="1"/>
</dbReference>
<feature type="signal peptide" evidence="3">
    <location>
        <begin position="1"/>
        <end position="21"/>
    </location>
</feature>
<dbReference type="Gene3D" id="2.60.110.10">
    <property type="entry name" value="Thaumatin"/>
    <property type="match status" value="1"/>
</dbReference>
<feature type="disulfide bond" evidence="2">
    <location>
        <begin position="194"/>
        <end position="204"/>
    </location>
</feature>
<dbReference type="InterPro" id="IPR037176">
    <property type="entry name" value="Osmotin/thaumatin-like_sf"/>
</dbReference>
<sequence length="295" mass="30396">MDAPLLLFLFFAGTFLCDVRPAMITVKNNCPYTIWPATLTGAGIPPLPNTGFELAAGASSAPIQIPPHWSGRFWARTSCAAGPTGSFACQTADCASGAVTCNGAGAIPPASLVEFTFDGYNAQDFYDVSLVDGFNLPVTVEPVGIAASATCMPVVCQGNVNAGCQPALALKDASGVTVGCKSACVAFNQPQFCCTGAYATAATCQASAYAVYFKQSCPQAYSYAYDDSSSTFTCPSGPNNNYLITFCPGPSIATPAAANSSPISARDSVVKSAAAILSFPCHVFFFLSAALAYNL</sequence>
<feature type="disulfide bond" evidence="2">
    <location>
        <begin position="30"/>
        <end position="247"/>
    </location>
</feature>
<proteinExistence type="predicted"/>
<feature type="chain" id="PRO_5040291559" description="Thaumatin-like protein" evidence="3">
    <location>
        <begin position="22"/>
        <end position="295"/>
    </location>
</feature>
<feature type="disulfide bond" evidence="2">
    <location>
        <begin position="184"/>
        <end position="193"/>
    </location>
</feature>
<dbReference type="PRINTS" id="PR00347">
    <property type="entry name" value="THAUMATIN"/>
</dbReference>
<dbReference type="Pfam" id="PF00314">
    <property type="entry name" value="Thaumatin"/>
    <property type="match status" value="1"/>
</dbReference>
<dbReference type="EMBL" id="CAMAPE010000006">
    <property type="protein sequence ID" value="CAH9070573.1"/>
    <property type="molecule type" value="Genomic_DNA"/>
</dbReference>
<evidence type="ECO:0008006" key="6">
    <source>
        <dbReference type="Google" id="ProtNLM"/>
    </source>
</evidence>
<evidence type="ECO:0000256" key="1">
    <source>
        <dbReference type="ARBA" id="ARBA00022729"/>
    </source>
</evidence>
<feature type="disulfide bond" evidence="2">
    <location>
        <begin position="156"/>
        <end position="217"/>
    </location>
</feature>
<dbReference type="AlphaFoldDB" id="A0A9P1E179"/>
<dbReference type="PIRSF" id="PIRSF002703">
    <property type="entry name" value="Thaumatin"/>
    <property type="match status" value="1"/>
</dbReference>
<evidence type="ECO:0000256" key="2">
    <source>
        <dbReference type="PIRSR" id="PIRSR002703-1"/>
    </source>
</evidence>
<protein>
    <recommendedName>
        <fullName evidence="6">Thaumatin-like protein</fullName>
    </recommendedName>
</protein>
<keyword evidence="2" id="KW-1015">Disulfide bond</keyword>
<feature type="disulfide bond" evidence="2">
    <location>
        <begin position="94"/>
        <end position="101"/>
    </location>
</feature>
<dbReference type="Proteomes" id="UP001152484">
    <property type="component" value="Unassembled WGS sequence"/>
</dbReference>
<dbReference type="InterPro" id="IPR001938">
    <property type="entry name" value="Thaumatin"/>
</dbReference>
<dbReference type="PROSITE" id="PS00316">
    <property type="entry name" value="THAUMATIN_1"/>
    <property type="match status" value="1"/>
</dbReference>
<feature type="disulfide bond" evidence="2">
    <location>
        <begin position="79"/>
        <end position="89"/>
    </location>
</feature>
<feature type="disulfide bond" evidence="2">
    <location>
        <begin position="164"/>
        <end position="180"/>
    </location>
</feature>
<evidence type="ECO:0000313" key="5">
    <source>
        <dbReference type="Proteomes" id="UP001152484"/>
    </source>
</evidence>
<comment type="caution">
    <text evidence="4">The sequence shown here is derived from an EMBL/GenBank/DDBJ whole genome shotgun (WGS) entry which is preliminary data.</text>
</comment>
<feature type="disulfide bond" evidence="2">
    <location>
        <begin position="151"/>
        <end position="234"/>
    </location>
</feature>
<organism evidence="4 5">
    <name type="scientific">Cuscuta europaea</name>
    <name type="common">European dodder</name>
    <dbReference type="NCBI Taxonomy" id="41803"/>
    <lineage>
        <taxon>Eukaryota</taxon>
        <taxon>Viridiplantae</taxon>
        <taxon>Streptophyta</taxon>
        <taxon>Embryophyta</taxon>
        <taxon>Tracheophyta</taxon>
        <taxon>Spermatophyta</taxon>
        <taxon>Magnoliopsida</taxon>
        <taxon>eudicotyledons</taxon>
        <taxon>Gunneridae</taxon>
        <taxon>Pentapetalae</taxon>
        <taxon>asterids</taxon>
        <taxon>lamiids</taxon>
        <taxon>Solanales</taxon>
        <taxon>Convolvulaceae</taxon>
        <taxon>Cuscuteae</taxon>
        <taxon>Cuscuta</taxon>
        <taxon>Cuscuta subgen. Cuscuta</taxon>
    </lineage>
</organism>
<dbReference type="SUPFAM" id="SSF49870">
    <property type="entry name" value="Osmotin, thaumatin-like protein"/>
    <property type="match status" value="1"/>
</dbReference>
<dbReference type="SMART" id="SM00205">
    <property type="entry name" value="THN"/>
    <property type="match status" value="1"/>
</dbReference>
<keyword evidence="1 3" id="KW-0732">Signal</keyword>
<name>A0A9P1E179_CUSEU</name>
<reference evidence="4" key="1">
    <citation type="submission" date="2022-07" db="EMBL/GenBank/DDBJ databases">
        <authorList>
            <person name="Macas J."/>
            <person name="Novak P."/>
            <person name="Neumann P."/>
        </authorList>
    </citation>
    <scope>NUCLEOTIDE SEQUENCE</scope>
</reference>
<keyword evidence="5" id="KW-1185">Reference proteome</keyword>
<evidence type="ECO:0000313" key="4">
    <source>
        <dbReference type="EMBL" id="CAH9070573.1"/>
    </source>
</evidence>